<dbReference type="Proteomes" id="UP000281521">
    <property type="component" value="Unassembled WGS sequence"/>
</dbReference>
<dbReference type="AlphaFoldDB" id="A0A1X1LKY4"/>
<dbReference type="EMBL" id="WTQJ01000031">
    <property type="protein sequence ID" value="MWR12985.1"/>
    <property type="molecule type" value="Genomic_DNA"/>
</dbReference>
<evidence type="ECO:0000313" key="6">
    <source>
        <dbReference type="Proteomes" id="UP000281521"/>
    </source>
</evidence>
<proteinExistence type="predicted"/>
<reference evidence="4 8" key="4">
    <citation type="submission" date="2020-06" db="EMBL/GenBank/DDBJ databases">
        <title>REHAB project genomes.</title>
        <authorList>
            <person name="Shaw L.P."/>
        </authorList>
    </citation>
    <scope>NUCLEOTIDE SEQUENCE [LARGE SCALE GENOMIC DNA]</scope>
    <source>
        <strain evidence="4 8">RHB07-C04</strain>
    </source>
</reference>
<dbReference type="RefSeq" id="WP_000126800.1">
    <property type="nucleotide sequence ID" value="NZ_CBCRXE010000061.1"/>
</dbReference>
<name>A0A1X1LKY4_ECOLX</name>
<feature type="region of interest" description="Disordered" evidence="1">
    <location>
        <begin position="114"/>
        <end position="133"/>
    </location>
</feature>
<dbReference type="EMBL" id="UWXJ01000001">
    <property type="protein sequence ID" value="VCY85246.1"/>
    <property type="molecule type" value="Genomic_DNA"/>
</dbReference>
<reference evidence="3 7" key="3">
    <citation type="submission" date="2019-12" db="EMBL/GenBank/DDBJ databases">
        <title>Enteriobacteria Tanzani isolates_8377-8380.</title>
        <authorList>
            <person name="Subbiah M."/>
            <person name="Call D."/>
        </authorList>
    </citation>
    <scope>NUCLEOTIDE SEQUENCE [LARGE SCALE GENOMIC DNA]</scope>
    <source>
        <strain evidence="3 7">8380wG1</strain>
    </source>
</reference>
<evidence type="ECO:0000256" key="1">
    <source>
        <dbReference type="SAM" id="MobiDB-lite"/>
    </source>
</evidence>
<reference evidence="2 9" key="2">
    <citation type="submission" date="2019-08" db="EMBL/GenBank/DDBJ databases">
        <authorList>
            <consortium name="NARMS: The National Antimicrobial Resistance Monitoring System"/>
        </authorList>
    </citation>
    <scope>NUCLEOTIDE SEQUENCE [LARGE SCALE GENOMIC DNA]</scope>
    <source>
        <strain evidence="2 9">19MD07CB01-EC</strain>
    </source>
</reference>
<dbReference type="EMBL" id="AASKVF010000094">
    <property type="protein sequence ID" value="EFD6887828.1"/>
    <property type="molecule type" value="Genomic_DNA"/>
</dbReference>
<accession>A0A1X1LKY4</accession>
<feature type="compositionally biased region" description="Basic residues" evidence="1">
    <location>
        <begin position="303"/>
        <end position="314"/>
    </location>
</feature>
<reference evidence="5 6" key="1">
    <citation type="submission" date="2018-10" db="EMBL/GenBank/DDBJ databases">
        <authorList>
            <person name="Noll B N."/>
        </authorList>
    </citation>
    <scope>NUCLEOTIDE SEQUENCE [LARGE SCALE GENOMIC DNA]</scope>
    <source>
        <strain evidence="5">Ecoli022</strain>
    </source>
</reference>
<evidence type="ECO:0000313" key="2">
    <source>
        <dbReference type="EMBL" id="EFD6887828.1"/>
    </source>
</evidence>
<feature type="compositionally biased region" description="Basic and acidic residues" evidence="1">
    <location>
        <begin position="114"/>
        <end position="125"/>
    </location>
</feature>
<dbReference type="Proteomes" id="UP000531962">
    <property type="component" value="Unassembled WGS sequence"/>
</dbReference>
<evidence type="ECO:0000313" key="3">
    <source>
        <dbReference type="EMBL" id="MWR12985.1"/>
    </source>
</evidence>
<protein>
    <submittedName>
        <fullName evidence="2">Uncharacterized protein</fullName>
    </submittedName>
</protein>
<feature type="region of interest" description="Disordered" evidence="1">
    <location>
        <begin position="301"/>
        <end position="320"/>
    </location>
</feature>
<dbReference type="Proteomes" id="UP000430387">
    <property type="component" value="Unassembled WGS sequence"/>
</dbReference>
<evidence type="ECO:0000313" key="8">
    <source>
        <dbReference type="Proteomes" id="UP000514715"/>
    </source>
</evidence>
<sequence>MTAQQSDALREIANKARVTTILQCNAWKDTQRILKRSGLVCRERSEPFDPEKHFDCYTVRYLYLLNIMALELKSDTRIKVEVGQWYRMTGKRLSLNVPPFMLIPRNIRRKVDGFRQSRQSEDEATKNPPQPFTGSLYKVLSRDSDSAELDAWFAEPPLTRQEVWEGRRVTDFDPWALSSFICRSESPTFELFYQEYKRLGLKSLFVSGVMFEQFLTGLSFRKYGDWVESQLLESLGNVMFFMLLYDMENLDKFIKELMDINVQSEDSKEKGKSRKERMLEYINSYIRNVYGRFLCTSKERYEQHKRKNSSKKKNGSGGTH</sequence>
<dbReference type="Proteomes" id="UP000514715">
    <property type="component" value="Chromosome"/>
</dbReference>
<evidence type="ECO:0000313" key="9">
    <source>
        <dbReference type="Proteomes" id="UP000531962"/>
    </source>
</evidence>
<organism evidence="2 9">
    <name type="scientific">Escherichia coli</name>
    <dbReference type="NCBI Taxonomy" id="562"/>
    <lineage>
        <taxon>Bacteria</taxon>
        <taxon>Pseudomonadati</taxon>
        <taxon>Pseudomonadota</taxon>
        <taxon>Gammaproteobacteria</taxon>
        <taxon>Enterobacterales</taxon>
        <taxon>Enterobacteriaceae</taxon>
        <taxon>Escherichia</taxon>
    </lineage>
</organism>
<dbReference type="EMBL" id="CP057975">
    <property type="protein sequence ID" value="QMP45510.1"/>
    <property type="molecule type" value="Genomic_DNA"/>
</dbReference>
<gene>
    <name evidence="5" type="ORF">BANRA_03946</name>
    <name evidence="2" type="ORF">FZU14_27525</name>
    <name evidence="3" type="ORF">GQA06_04060</name>
    <name evidence="4" type="ORF">HVW04_11760</name>
</gene>
<evidence type="ECO:0000313" key="7">
    <source>
        <dbReference type="Proteomes" id="UP000430387"/>
    </source>
</evidence>
<evidence type="ECO:0000313" key="5">
    <source>
        <dbReference type="EMBL" id="VCY85246.1"/>
    </source>
</evidence>
<evidence type="ECO:0000313" key="4">
    <source>
        <dbReference type="EMBL" id="QMP45510.1"/>
    </source>
</evidence>